<reference evidence="1" key="1">
    <citation type="journal article" date="2013" name="Environ. Microbiol.">
        <title>Microbiota from the distal guts of lean and obese adolescents exhibit partial functional redundancy besides clear differences in community structure.</title>
        <authorList>
            <person name="Ferrer M."/>
            <person name="Ruiz A."/>
            <person name="Lanza F."/>
            <person name="Haange S.B."/>
            <person name="Oberbach A."/>
            <person name="Till H."/>
            <person name="Bargiela R."/>
            <person name="Campoy C."/>
            <person name="Segura M.T."/>
            <person name="Richter M."/>
            <person name="von Bergen M."/>
            <person name="Seifert J."/>
            <person name="Suarez A."/>
        </authorList>
    </citation>
    <scope>NUCLEOTIDE SEQUENCE</scope>
</reference>
<accession>K1UJE7</accession>
<comment type="caution">
    <text evidence="1">The sequence shown here is derived from an EMBL/GenBank/DDBJ whole genome shotgun (WGS) entry which is preliminary data.</text>
</comment>
<organism evidence="1">
    <name type="scientific">human gut metagenome</name>
    <dbReference type="NCBI Taxonomy" id="408170"/>
    <lineage>
        <taxon>unclassified sequences</taxon>
        <taxon>metagenomes</taxon>
        <taxon>organismal metagenomes</taxon>
    </lineage>
</organism>
<name>K1UJE7_9ZZZZ</name>
<dbReference type="EMBL" id="AJWZ01002207">
    <property type="protein sequence ID" value="EKC71596.1"/>
    <property type="molecule type" value="Genomic_DNA"/>
</dbReference>
<sequence>REGDGMMDLTIDEKMLILLYSPGTRMGLYGALQQMKEQLEEDETELLDLTNSVLQKLSDMDDEVFEKLSLSLDL</sequence>
<feature type="non-terminal residue" evidence="1">
    <location>
        <position position="1"/>
    </location>
</feature>
<dbReference type="Gene3D" id="1.10.10.1850">
    <property type="entry name" value="Sporulation protein-like"/>
    <property type="match status" value="1"/>
</dbReference>
<dbReference type="AlphaFoldDB" id="K1UJE7"/>
<dbReference type="Pfam" id="PF14203">
    <property type="entry name" value="TTRAP"/>
    <property type="match status" value="1"/>
</dbReference>
<evidence type="ECO:0000313" key="1">
    <source>
        <dbReference type="EMBL" id="EKC71596.1"/>
    </source>
</evidence>
<dbReference type="InterPro" id="IPR041965">
    <property type="entry name" value="TTRAP_sf"/>
</dbReference>
<dbReference type="InterPro" id="IPR025468">
    <property type="entry name" value="TTRAP"/>
</dbReference>
<proteinExistence type="predicted"/>
<protein>
    <submittedName>
        <fullName evidence="1">Uncharacterized protein</fullName>
    </submittedName>
</protein>
<gene>
    <name evidence="1" type="ORF">OBE_03314</name>
</gene>